<protein>
    <submittedName>
        <fullName evidence="3">Acyltransferase</fullName>
    </submittedName>
</protein>
<evidence type="ECO:0000313" key="4">
    <source>
        <dbReference type="Proteomes" id="UP000283429"/>
    </source>
</evidence>
<dbReference type="Proteomes" id="UP000283429">
    <property type="component" value="Unassembled WGS sequence"/>
</dbReference>
<proteinExistence type="inferred from homology"/>
<name>A0A414GW51_PHOVU</name>
<comment type="similarity">
    <text evidence="1">Belongs to the transferase hexapeptide repeat family.</text>
</comment>
<dbReference type="Gene3D" id="2.160.10.10">
    <property type="entry name" value="Hexapeptide repeat proteins"/>
    <property type="match status" value="1"/>
</dbReference>
<evidence type="ECO:0000256" key="1">
    <source>
        <dbReference type="ARBA" id="ARBA00007274"/>
    </source>
</evidence>
<dbReference type="SUPFAM" id="SSF51161">
    <property type="entry name" value="Trimeric LpxA-like enzymes"/>
    <property type="match status" value="1"/>
</dbReference>
<keyword evidence="3" id="KW-0012">Acyltransferase</keyword>
<dbReference type="RefSeq" id="WP_118171284.1">
    <property type="nucleotide sequence ID" value="NZ_QSJM01000072.1"/>
</dbReference>
<dbReference type="InterPro" id="IPR051159">
    <property type="entry name" value="Hexapeptide_acetyltransf"/>
</dbReference>
<dbReference type="PANTHER" id="PTHR23416">
    <property type="entry name" value="SIALIC ACID SYNTHASE-RELATED"/>
    <property type="match status" value="1"/>
</dbReference>
<sequence>MKDNRTLYEKNVQDRNLLHYLIGLIVRWKQNFKYARARRIARKRGATIGEGVIMPISLAKKVNKNVTIGNHVSIHSDNFSSFRYPIKIGNNVIIGSNVKFVMGSHNIDSPNWEHCRHNSGLTIEDYVWLAPDSVILPSCTTIAYGTVVGANAVIIKDTTKMAVLGGNPAKEIRKRQCVHSDLVVESLLGEDYYVYKQTRKIPILKHSRKSQ</sequence>
<comment type="caution">
    <text evidence="3">The sequence shown here is derived from an EMBL/GenBank/DDBJ whole genome shotgun (WGS) entry which is preliminary data.</text>
</comment>
<dbReference type="EMBL" id="QSJM01000072">
    <property type="protein sequence ID" value="RHD73720.1"/>
    <property type="molecule type" value="Genomic_DNA"/>
</dbReference>
<organism evidence="3 4">
    <name type="scientific">Phocaeicola vulgatus</name>
    <name type="common">Bacteroides vulgatus</name>
    <dbReference type="NCBI Taxonomy" id="821"/>
    <lineage>
        <taxon>Bacteria</taxon>
        <taxon>Pseudomonadati</taxon>
        <taxon>Bacteroidota</taxon>
        <taxon>Bacteroidia</taxon>
        <taxon>Bacteroidales</taxon>
        <taxon>Bacteroidaceae</taxon>
        <taxon>Phocaeicola</taxon>
    </lineage>
</organism>
<evidence type="ECO:0000313" key="3">
    <source>
        <dbReference type="EMBL" id="RHD73720.1"/>
    </source>
</evidence>
<accession>A0A414GW51</accession>
<keyword evidence="2 3" id="KW-0808">Transferase</keyword>
<dbReference type="CDD" id="cd04647">
    <property type="entry name" value="LbH_MAT_like"/>
    <property type="match status" value="1"/>
</dbReference>
<gene>
    <name evidence="3" type="ORF">DW783_18675</name>
</gene>
<evidence type="ECO:0000256" key="2">
    <source>
        <dbReference type="ARBA" id="ARBA00022679"/>
    </source>
</evidence>
<reference evidence="3 4" key="1">
    <citation type="submission" date="2018-08" db="EMBL/GenBank/DDBJ databases">
        <title>A genome reference for cultivated species of the human gut microbiota.</title>
        <authorList>
            <person name="Zou Y."/>
            <person name="Xue W."/>
            <person name="Luo G."/>
        </authorList>
    </citation>
    <scope>NUCLEOTIDE SEQUENCE [LARGE SCALE GENOMIC DNA]</scope>
    <source>
        <strain evidence="3 4">AM30-40</strain>
    </source>
</reference>
<dbReference type="GO" id="GO:0008374">
    <property type="term" value="F:O-acyltransferase activity"/>
    <property type="evidence" value="ECO:0007669"/>
    <property type="project" value="TreeGrafter"/>
</dbReference>
<dbReference type="GO" id="GO:0005829">
    <property type="term" value="C:cytosol"/>
    <property type="evidence" value="ECO:0007669"/>
    <property type="project" value="TreeGrafter"/>
</dbReference>
<dbReference type="PANTHER" id="PTHR23416:SF23">
    <property type="entry name" value="ACETYLTRANSFERASE C18B11.09C-RELATED"/>
    <property type="match status" value="1"/>
</dbReference>
<dbReference type="AlphaFoldDB" id="A0A414GW51"/>
<dbReference type="InterPro" id="IPR011004">
    <property type="entry name" value="Trimer_LpxA-like_sf"/>
</dbReference>